<reference evidence="2 3" key="1">
    <citation type="submission" date="2018-08" db="EMBL/GenBank/DDBJ databases">
        <title>Muricauda nanhaiensis sp. nov., isolated from seawater of the South China Sea.</title>
        <authorList>
            <person name="Dang Y."/>
        </authorList>
    </citation>
    <scope>NUCLEOTIDE SEQUENCE [LARGE SCALE GENOMIC DNA]</scope>
    <source>
        <strain evidence="2 3">SM1704</strain>
    </source>
</reference>
<proteinExistence type="predicted"/>
<accession>A0A371JP41</accession>
<gene>
    <name evidence="2" type="ORF">DX873_14400</name>
</gene>
<evidence type="ECO:0000259" key="1">
    <source>
        <dbReference type="Pfam" id="PF00144"/>
    </source>
</evidence>
<dbReference type="OrthoDB" id="9793489at2"/>
<dbReference type="SUPFAM" id="SSF56601">
    <property type="entry name" value="beta-lactamase/transpeptidase-like"/>
    <property type="match status" value="1"/>
</dbReference>
<dbReference type="Gene3D" id="3.40.710.10">
    <property type="entry name" value="DD-peptidase/beta-lactamase superfamily"/>
    <property type="match status" value="1"/>
</dbReference>
<organism evidence="2 3">
    <name type="scientific">Flagellimonas nanhaiensis</name>
    <dbReference type="NCBI Taxonomy" id="2292706"/>
    <lineage>
        <taxon>Bacteria</taxon>
        <taxon>Pseudomonadati</taxon>
        <taxon>Bacteroidota</taxon>
        <taxon>Flavobacteriia</taxon>
        <taxon>Flavobacteriales</taxon>
        <taxon>Flavobacteriaceae</taxon>
        <taxon>Flagellimonas</taxon>
    </lineage>
</organism>
<dbReference type="InterPro" id="IPR001466">
    <property type="entry name" value="Beta-lactam-related"/>
</dbReference>
<dbReference type="Proteomes" id="UP000261828">
    <property type="component" value="Unassembled WGS sequence"/>
</dbReference>
<comment type="caution">
    <text evidence="2">The sequence shown here is derived from an EMBL/GenBank/DDBJ whole genome shotgun (WGS) entry which is preliminary data.</text>
</comment>
<dbReference type="InterPro" id="IPR052794">
    <property type="entry name" value="Mito_Ser_Protease_LACTB"/>
</dbReference>
<feature type="domain" description="Beta-lactamase-related" evidence="1">
    <location>
        <begin position="31"/>
        <end position="344"/>
    </location>
</feature>
<protein>
    <submittedName>
        <fullName evidence="2">Class A beta-lactamase-related serine hydrolase</fullName>
    </submittedName>
</protein>
<evidence type="ECO:0000313" key="2">
    <source>
        <dbReference type="EMBL" id="RDY58953.1"/>
    </source>
</evidence>
<dbReference type="GO" id="GO:0019216">
    <property type="term" value="P:regulation of lipid metabolic process"/>
    <property type="evidence" value="ECO:0007669"/>
    <property type="project" value="TreeGrafter"/>
</dbReference>
<dbReference type="AlphaFoldDB" id="A0A371JP41"/>
<sequence>MDSLFSFFKNIFSPKEKISRLEQLEGMAKADELFQDLIFTKQIPGLAVTIYRKNEKIFQKGYGYADLKEKTSVDPKKTVFRTASISKCITGLALGKMLEAGILDLEDSFYSHVPYFPQKEHDFTLKQLAGHTAGIRGYRGKEFALNKPYSIKESLTVFQDDPLVFEPGKGYLYNSFDFVLLSLAMQEASGIPFEEYVNNKVLKPLGMNHTIAPQNVGESPLAYNMAQFYTIRAKSFSKAVEVNNTYKLSGGGFLSTSEDIARMGNAILEGKLLKKETYDQLLSSQEVNGTLTYYGMGFQVSIDNEGRSFIGHVGNSVGAYTNFFVYPKEELSIAILINCSNPKVQNELDSVIQQLWADST</sequence>
<keyword evidence="3" id="KW-1185">Reference proteome</keyword>
<dbReference type="PANTHER" id="PTHR46520">
    <property type="entry name" value="SERINE BETA-LACTAMASE-LIKE PROTEIN LACTB, MITOCHONDRIAL"/>
    <property type="match status" value="1"/>
</dbReference>
<dbReference type="PANTHER" id="PTHR46520:SF1">
    <property type="entry name" value="SERINE BETA-LACTAMASE-LIKE PROTEIN LACTB, MITOCHONDRIAL"/>
    <property type="match status" value="1"/>
</dbReference>
<dbReference type="Pfam" id="PF00144">
    <property type="entry name" value="Beta-lactamase"/>
    <property type="match status" value="1"/>
</dbReference>
<name>A0A371JP41_9FLAO</name>
<dbReference type="GO" id="GO:0008233">
    <property type="term" value="F:peptidase activity"/>
    <property type="evidence" value="ECO:0007669"/>
    <property type="project" value="TreeGrafter"/>
</dbReference>
<evidence type="ECO:0000313" key="3">
    <source>
        <dbReference type="Proteomes" id="UP000261828"/>
    </source>
</evidence>
<dbReference type="GO" id="GO:0006508">
    <property type="term" value="P:proteolysis"/>
    <property type="evidence" value="ECO:0007669"/>
    <property type="project" value="TreeGrafter"/>
</dbReference>
<dbReference type="InterPro" id="IPR012338">
    <property type="entry name" value="Beta-lactam/transpept-like"/>
</dbReference>
<dbReference type="EMBL" id="QTJX01000003">
    <property type="protein sequence ID" value="RDY58953.1"/>
    <property type="molecule type" value="Genomic_DNA"/>
</dbReference>
<keyword evidence="2" id="KW-0378">Hydrolase</keyword>